<dbReference type="Gene3D" id="3.40.50.880">
    <property type="match status" value="1"/>
</dbReference>
<protein>
    <submittedName>
        <fullName evidence="5">Transcriptional regulator GlxA family, contains an amidase domain and an AraC-type DNA-binding HTH domain</fullName>
    </submittedName>
</protein>
<sequence>MPRIDASRHEQAVPAELKQRRVGVAVSPAMSLSSVLLACEPFRSVNRFLQRPAYEFIFLAPTRAPVRSGIGICIVPDATFDEAIPLDLAVTASSYDQPEEYKRSLQRWLRLHARRGVDLCGIDYGAVFMAEAGLLDGRRATTHWEVRPSIAGQFPRVEFGEEIYVIDGTRLTCGGHLACHDLFLALVERDHGSMVARFVAADLISAGARPDTTLQGSPLGGQTFIANPHLRAVNRLMEENIEAPLSIPELAEMIGISIRQLQSLSRRDLGKTLSSRYLAIRLDASRHLLMYSGLSVTEIAMATGFASPTAFTRAFKSRFLTAPRTYRRNFIRDLTRPYFFP</sequence>
<organism evidence="5 6">
    <name type="scientific">Saliniramus fredricksonii</name>
    <dbReference type="NCBI Taxonomy" id="1653334"/>
    <lineage>
        <taxon>Bacteria</taxon>
        <taxon>Pseudomonadati</taxon>
        <taxon>Pseudomonadota</taxon>
        <taxon>Alphaproteobacteria</taxon>
        <taxon>Hyphomicrobiales</taxon>
        <taxon>Salinarimonadaceae</taxon>
        <taxon>Saliniramus</taxon>
    </lineage>
</organism>
<dbReference type="SUPFAM" id="SSF46689">
    <property type="entry name" value="Homeodomain-like"/>
    <property type="match status" value="1"/>
</dbReference>
<proteinExistence type="predicted"/>
<dbReference type="Proteomes" id="UP000182800">
    <property type="component" value="Unassembled WGS sequence"/>
</dbReference>
<comment type="caution">
    <text evidence="5">The sequence shown here is derived from an EMBL/GenBank/DDBJ whole genome shotgun (WGS) entry which is preliminary data.</text>
</comment>
<evidence type="ECO:0000313" key="5">
    <source>
        <dbReference type="EMBL" id="SCC81151.1"/>
    </source>
</evidence>
<gene>
    <name evidence="5" type="ORF">GA0071312_2084</name>
</gene>
<reference evidence="5 6" key="1">
    <citation type="submission" date="2016-08" db="EMBL/GenBank/DDBJ databases">
        <authorList>
            <person name="Varghese N."/>
            <person name="Submissions Spin"/>
        </authorList>
    </citation>
    <scope>NUCLEOTIDE SEQUENCE [LARGE SCALE GENOMIC DNA]</scope>
    <source>
        <strain evidence="5 6">HL-109</strain>
    </source>
</reference>
<keyword evidence="3" id="KW-0804">Transcription</keyword>
<keyword evidence="2 5" id="KW-0238">DNA-binding</keyword>
<dbReference type="Pfam" id="PF01965">
    <property type="entry name" value="DJ-1_PfpI"/>
    <property type="match status" value="1"/>
</dbReference>
<dbReference type="InterPro" id="IPR020449">
    <property type="entry name" value="Tscrpt_reg_AraC-type_HTH"/>
</dbReference>
<dbReference type="SMART" id="SM00342">
    <property type="entry name" value="HTH_ARAC"/>
    <property type="match status" value="1"/>
</dbReference>
<keyword evidence="1" id="KW-0805">Transcription regulation</keyword>
<dbReference type="GO" id="GO:0003677">
    <property type="term" value="F:DNA binding"/>
    <property type="evidence" value="ECO:0007669"/>
    <property type="project" value="UniProtKB-KW"/>
</dbReference>
<dbReference type="SUPFAM" id="SSF52317">
    <property type="entry name" value="Class I glutamine amidotransferase-like"/>
    <property type="match status" value="1"/>
</dbReference>
<accession>A0ABY0K9I6</accession>
<dbReference type="PROSITE" id="PS01124">
    <property type="entry name" value="HTH_ARAC_FAMILY_2"/>
    <property type="match status" value="1"/>
</dbReference>
<dbReference type="InterPro" id="IPR002818">
    <property type="entry name" value="DJ-1/PfpI"/>
</dbReference>
<dbReference type="PANTHER" id="PTHR43130">
    <property type="entry name" value="ARAC-FAMILY TRANSCRIPTIONAL REGULATOR"/>
    <property type="match status" value="1"/>
</dbReference>
<dbReference type="InterPro" id="IPR052158">
    <property type="entry name" value="INH-QAR"/>
</dbReference>
<dbReference type="PANTHER" id="PTHR43130:SF3">
    <property type="entry name" value="HTH-TYPE TRANSCRIPTIONAL REGULATOR RV1931C"/>
    <property type="match status" value="1"/>
</dbReference>
<dbReference type="InterPro" id="IPR018060">
    <property type="entry name" value="HTH_AraC"/>
</dbReference>
<dbReference type="EMBL" id="FMBM01000002">
    <property type="protein sequence ID" value="SCC81151.1"/>
    <property type="molecule type" value="Genomic_DNA"/>
</dbReference>
<dbReference type="Gene3D" id="1.10.10.60">
    <property type="entry name" value="Homeodomain-like"/>
    <property type="match status" value="1"/>
</dbReference>
<evidence type="ECO:0000256" key="3">
    <source>
        <dbReference type="ARBA" id="ARBA00023163"/>
    </source>
</evidence>
<evidence type="ECO:0000259" key="4">
    <source>
        <dbReference type="PROSITE" id="PS01124"/>
    </source>
</evidence>
<dbReference type="Pfam" id="PF12833">
    <property type="entry name" value="HTH_18"/>
    <property type="match status" value="1"/>
</dbReference>
<evidence type="ECO:0000256" key="1">
    <source>
        <dbReference type="ARBA" id="ARBA00023015"/>
    </source>
</evidence>
<dbReference type="PRINTS" id="PR00032">
    <property type="entry name" value="HTHARAC"/>
</dbReference>
<dbReference type="InterPro" id="IPR009057">
    <property type="entry name" value="Homeodomain-like_sf"/>
</dbReference>
<feature type="domain" description="HTH araC/xylS-type" evidence="4">
    <location>
        <begin position="231"/>
        <end position="329"/>
    </location>
</feature>
<dbReference type="InterPro" id="IPR029062">
    <property type="entry name" value="Class_I_gatase-like"/>
</dbReference>
<evidence type="ECO:0000313" key="6">
    <source>
        <dbReference type="Proteomes" id="UP000182800"/>
    </source>
</evidence>
<dbReference type="CDD" id="cd03136">
    <property type="entry name" value="GATase1_AraC_ArgR_like"/>
    <property type="match status" value="1"/>
</dbReference>
<keyword evidence="6" id="KW-1185">Reference proteome</keyword>
<evidence type="ECO:0000256" key="2">
    <source>
        <dbReference type="ARBA" id="ARBA00023125"/>
    </source>
</evidence>
<name>A0ABY0K9I6_9HYPH</name>